<accession>A0ABP9FG94</accession>
<sequence>MEHNLPYAHNHEQLNFIEAIKSIKPQVLIGATGAPGTFTKDVIQQMDIINDRPIIFALSNPTSRAECTAEQAYRWSKGNAIFASVSPFDKVSLNGKKYYPGQGNNAYVFPGIGLGVIATKARIIPDEFFLVAAKTLAELVKEDDINVGSLYPKLSEIRNLSLEIAVAVAEKAFEFDLAQIDKHQDLRQLISDYMYEPHY</sequence>
<dbReference type="InterPro" id="IPR036291">
    <property type="entry name" value="NAD(P)-bd_dom_sf"/>
</dbReference>
<evidence type="ECO:0000259" key="1">
    <source>
        <dbReference type="SMART" id="SM00919"/>
    </source>
</evidence>
<gene>
    <name evidence="2" type="ORF">GCM10023311_26330</name>
</gene>
<organism evidence="2 3">
    <name type="scientific">Flaviramulus aquimarinus</name>
    <dbReference type="NCBI Taxonomy" id="1170456"/>
    <lineage>
        <taxon>Bacteria</taxon>
        <taxon>Pseudomonadati</taxon>
        <taxon>Bacteroidota</taxon>
        <taxon>Flavobacteriia</taxon>
        <taxon>Flavobacteriales</taxon>
        <taxon>Flavobacteriaceae</taxon>
        <taxon>Flaviramulus</taxon>
    </lineage>
</organism>
<comment type="caution">
    <text evidence="2">The sequence shown here is derived from an EMBL/GenBank/DDBJ whole genome shotgun (WGS) entry which is preliminary data.</text>
</comment>
<dbReference type="SUPFAM" id="SSF51735">
    <property type="entry name" value="NAD(P)-binding Rossmann-fold domains"/>
    <property type="match status" value="1"/>
</dbReference>
<reference evidence="3" key="1">
    <citation type="journal article" date="2019" name="Int. J. Syst. Evol. Microbiol.">
        <title>The Global Catalogue of Microorganisms (GCM) 10K type strain sequencing project: providing services to taxonomists for standard genome sequencing and annotation.</title>
        <authorList>
            <consortium name="The Broad Institute Genomics Platform"/>
            <consortium name="The Broad Institute Genome Sequencing Center for Infectious Disease"/>
            <person name="Wu L."/>
            <person name="Ma J."/>
        </authorList>
    </citation>
    <scope>NUCLEOTIDE SEQUENCE [LARGE SCALE GENOMIC DNA]</scope>
    <source>
        <strain evidence="3">JCM 18274</strain>
    </source>
</reference>
<dbReference type="SMART" id="SM00919">
    <property type="entry name" value="Malic_M"/>
    <property type="match status" value="1"/>
</dbReference>
<dbReference type="Proteomes" id="UP001500433">
    <property type="component" value="Unassembled WGS sequence"/>
</dbReference>
<dbReference type="Pfam" id="PF03949">
    <property type="entry name" value="Malic_M"/>
    <property type="match status" value="1"/>
</dbReference>
<protein>
    <recommendedName>
        <fullName evidence="1">Malic enzyme NAD-binding domain-containing protein</fullName>
    </recommendedName>
</protein>
<proteinExistence type="predicted"/>
<name>A0ABP9FG94_9FLAO</name>
<dbReference type="Gene3D" id="3.40.50.720">
    <property type="entry name" value="NAD(P)-binding Rossmann-like Domain"/>
    <property type="match status" value="1"/>
</dbReference>
<dbReference type="EMBL" id="BAABJH010000007">
    <property type="protein sequence ID" value="GAA4899708.1"/>
    <property type="molecule type" value="Genomic_DNA"/>
</dbReference>
<feature type="domain" description="Malic enzyme NAD-binding" evidence="1">
    <location>
        <begin position="1"/>
        <end position="173"/>
    </location>
</feature>
<keyword evidence="3" id="KW-1185">Reference proteome</keyword>
<dbReference type="InterPro" id="IPR012302">
    <property type="entry name" value="Malic_NAD-bd"/>
</dbReference>
<dbReference type="PANTHER" id="PTHR23406">
    <property type="entry name" value="MALIC ENZYME-RELATED"/>
    <property type="match status" value="1"/>
</dbReference>
<evidence type="ECO:0000313" key="2">
    <source>
        <dbReference type="EMBL" id="GAA4899708.1"/>
    </source>
</evidence>
<dbReference type="RefSeq" id="WP_345274629.1">
    <property type="nucleotide sequence ID" value="NZ_BAABJH010000007.1"/>
</dbReference>
<evidence type="ECO:0000313" key="3">
    <source>
        <dbReference type="Proteomes" id="UP001500433"/>
    </source>
</evidence>
<dbReference type="PANTHER" id="PTHR23406:SF90">
    <property type="entry name" value="MALIC ENZYME-RELATED"/>
    <property type="match status" value="1"/>
</dbReference>